<keyword evidence="1" id="KW-0472">Membrane</keyword>
<proteinExistence type="predicted"/>
<evidence type="ECO:0000313" key="3">
    <source>
        <dbReference type="Proteomes" id="UP001231197"/>
    </source>
</evidence>
<keyword evidence="3" id="KW-1185">Reference proteome</keyword>
<evidence type="ECO:0008006" key="4">
    <source>
        <dbReference type="Google" id="ProtNLM"/>
    </source>
</evidence>
<feature type="transmembrane region" description="Helical" evidence="1">
    <location>
        <begin position="63"/>
        <end position="84"/>
    </location>
</feature>
<dbReference type="RefSeq" id="WP_290205440.1">
    <property type="nucleotide sequence ID" value="NZ_JASDDK010000001.1"/>
</dbReference>
<comment type="caution">
    <text evidence="2">The sequence shown here is derived from an EMBL/GenBank/DDBJ whole genome shotgun (WGS) entry which is preliminary data.</text>
</comment>
<reference evidence="2 3" key="1">
    <citation type="journal article" date="2023" name="Int. J. Syst. Evol. Microbiol.">
        <title>Winogradskyella bathintestinalis sp. nov., isolated from the intestine of the deep-sea loosejaw dragonfish, Malacosteus niger.</title>
        <authorList>
            <person name="Uniacke-Lowe S."/>
            <person name="Johnson C.N."/>
            <person name="Stanton C."/>
            <person name="Hill C."/>
            <person name="Ross P."/>
        </authorList>
    </citation>
    <scope>NUCLEOTIDE SEQUENCE [LARGE SCALE GENOMIC DNA]</scope>
    <source>
        <strain evidence="2 3">APC 3343</strain>
    </source>
</reference>
<dbReference type="EMBL" id="JASDDK010000001">
    <property type="protein sequence ID" value="MDN3491748.1"/>
    <property type="molecule type" value="Genomic_DNA"/>
</dbReference>
<evidence type="ECO:0000256" key="1">
    <source>
        <dbReference type="SAM" id="Phobius"/>
    </source>
</evidence>
<sequence length="117" mass="13908">MKILRHPLFYFSVLVALVLYVAQRLELPLPNWITFYVNDFLCMPIVLSLCLALLRIIKQTEKLYVPLAVVLILTIYFSIYFEWWVPKFNPRYTSDIIDVILYILGAALFFKLQKKLF</sequence>
<keyword evidence="1" id="KW-0812">Transmembrane</keyword>
<evidence type="ECO:0000313" key="2">
    <source>
        <dbReference type="EMBL" id="MDN3491748.1"/>
    </source>
</evidence>
<gene>
    <name evidence="2" type="ORF">QMA06_03375</name>
</gene>
<keyword evidence="1" id="KW-1133">Transmembrane helix</keyword>
<organism evidence="2 3">
    <name type="scientific">Winogradskyella bathintestinalis</name>
    <dbReference type="NCBI Taxonomy" id="3035208"/>
    <lineage>
        <taxon>Bacteria</taxon>
        <taxon>Pseudomonadati</taxon>
        <taxon>Bacteroidota</taxon>
        <taxon>Flavobacteriia</taxon>
        <taxon>Flavobacteriales</taxon>
        <taxon>Flavobacteriaceae</taxon>
        <taxon>Winogradskyella</taxon>
    </lineage>
</organism>
<feature type="transmembrane region" description="Helical" evidence="1">
    <location>
        <begin position="34"/>
        <end position="56"/>
    </location>
</feature>
<dbReference type="Proteomes" id="UP001231197">
    <property type="component" value="Unassembled WGS sequence"/>
</dbReference>
<protein>
    <recommendedName>
        <fullName evidence="4">Magnesium citrate secondary transporter</fullName>
    </recommendedName>
</protein>
<name>A0ABT7ZRY4_9FLAO</name>
<feature type="transmembrane region" description="Helical" evidence="1">
    <location>
        <begin position="96"/>
        <end position="112"/>
    </location>
</feature>
<accession>A0ABT7ZRY4</accession>